<dbReference type="AlphaFoldDB" id="A0A840YZF3"/>
<dbReference type="Gene3D" id="3.20.20.70">
    <property type="entry name" value="Aldolase class I"/>
    <property type="match status" value="1"/>
</dbReference>
<dbReference type="InterPro" id="IPR050985">
    <property type="entry name" value="Alpha-glycosidase_related"/>
</dbReference>
<dbReference type="PANTHER" id="PTHR43053">
    <property type="entry name" value="GLYCOSIDASE FAMILY 31"/>
    <property type="match status" value="1"/>
</dbReference>
<evidence type="ECO:0000256" key="2">
    <source>
        <dbReference type="ARBA" id="ARBA00023295"/>
    </source>
</evidence>
<dbReference type="CDD" id="cd14791">
    <property type="entry name" value="GH36"/>
    <property type="match status" value="1"/>
</dbReference>
<comment type="caution">
    <text evidence="3">The sequence shown here is derived from an EMBL/GenBank/DDBJ whole genome shotgun (WGS) entry which is preliminary data.</text>
</comment>
<gene>
    <name evidence="3" type="ORF">FHR23_002129</name>
</gene>
<dbReference type="RefSeq" id="WP_246359829.1">
    <property type="nucleotide sequence ID" value="NZ_BAABIF010000012.1"/>
</dbReference>
<keyword evidence="1 3" id="KW-0378">Hydrolase</keyword>
<reference evidence="3 4" key="1">
    <citation type="submission" date="2020-08" db="EMBL/GenBank/DDBJ databases">
        <title>Genomic Encyclopedia of Type Strains, Phase IV (KMG-IV): sequencing the most valuable type-strain genomes for metagenomic binning, comparative biology and taxonomic classification.</title>
        <authorList>
            <person name="Goeker M."/>
        </authorList>
    </citation>
    <scope>NUCLEOTIDE SEQUENCE [LARGE SCALE GENOMIC DNA]</scope>
    <source>
        <strain evidence="3 4">DSM 27203</strain>
    </source>
</reference>
<sequence length="702" mass="76578">MSMEFDMDGNGYTRRTTLSALLAGSAATIVGTAAPRRVWASQKPLVTATDGVLAIAFDGALYSTVHRDGTPISVLEAGEGVRLEDGAVLDRFLLLDHSIAPLKGGHKGKRCRLRGVADGRLEKTLDIVFRDDFPGAATMTVRYRNVGTSPLVIAAWWSAAHKLLAHPAGAWTFAGSSHPDRRDWVQPVTADFQQRNYMGMNGSDYGSGTPVSVVWRPDVGLAVGHVETVPKLIALPVASQPGGTRIALEGDRPILLDPGETTRLPETFIMAHRGDHFVPLDTYRQIMAERGLVAPPVPESSYEPIWCAWGYERNFTLDQVYGTLDKAKAVGCDWAVLDDGWQKAVGDWVADTAKFPDGNAGMKAFADRIKASKMRPKLWVSPLSAAPDSDLMRDHRDMLLLDASGAAQNVTWWNSFTLCPAYAPTVDYFKKVVQRIIGDWGFEGLKLDGQDLNGVAPCFNPAHNHARPEESVEKLQDFWKAIYDTAIAINPDANVEICPCGDSFAFFNIPAINNTPASDPESSWQVRLKGKTFKAMMGASAPYTGDHVELSDGGDDFASTYGIGAIPATKFTWPKDTDKPTDKLPPGGFVLTPEKEKLWRKWIELYRKNMLARGQYRGELYDIGFDKPEGHAVAAGGAMHYAFYAKKWDGPVELRGLGKGTYRLTNSFTGEQLGTVTAGRNTVHLTFTHAVMIEAMPAGGAA</sequence>
<organism evidence="3 4">
    <name type="scientific">Stakelama sediminis</name>
    <dbReference type="NCBI Taxonomy" id="463200"/>
    <lineage>
        <taxon>Bacteria</taxon>
        <taxon>Pseudomonadati</taxon>
        <taxon>Pseudomonadota</taxon>
        <taxon>Alphaproteobacteria</taxon>
        <taxon>Sphingomonadales</taxon>
        <taxon>Sphingomonadaceae</taxon>
        <taxon>Stakelama</taxon>
    </lineage>
</organism>
<dbReference type="EC" id="3.2.1.22" evidence="3"/>
<name>A0A840YZF3_9SPHN</name>
<dbReference type="Pfam" id="PF02065">
    <property type="entry name" value="Melibiase"/>
    <property type="match status" value="1"/>
</dbReference>
<protein>
    <submittedName>
        <fullName evidence="3">Alpha-galactosidase</fullName>
        <ecNumber evidence="3">3.2.1.22</ecNumber>
    </submittedName>
</protein>
<accession>A0A840YZF3</accession>
<keyword evidence="4" id="KW-1185">Reference proteome</keyword>
<keyword evidence="2 3" id="KW-0326">Glycosidase</keyword>
<dbReference type="PANTHER" id="PTHR43053:SF3">
    <property type="entry name" value="ALPHA-GALACTOSIDASE C-RELATED"/>
    <property type="match status" value="1"/>
</dbReference>
<dbReference type="Proteomes" id="UP000554342">
    <property type="component" value="Unassembled WGS sequence"/>
</dbReference>
<dbReference type="InterPro" id="IPR006311">
    <property type="entry name" value="TAT_signal"/>
</dbReference>
<dbReference type="InterPro" id="IPR017853">
    <property type="entry name" value="GH"/>
</dbReference>
<dbReference type="GO" id="GO:0016052">
    <property type="term" value="P:carbohydrate catabolic process"/>
    <property type="evidence" value="ECO:0007669"/>
    <property type="project" value="InterPro"/>
</dbReference>
<dbReference type="EMBL" id="JACIJI010000003">
    <property type="protein sequence ID" value="MBB5719191.1"/>
    <property type="molecule type" value="Genomic_DNA"/>
</dbReference>
<evidence type="ECO:0000256" key="1">
    <source>
        <dbReference type="ARBA" id="ARBA00022801"/>
    </source>
</evidence>
<proteinExistence type="predicted"/>
<dbReference type="InterPro" id="IPR013785">
    <property type="entry name" value="Aldolase_TIM"/>
</dbReference>
<evidence type="ECO:0000313" key="4">
    <source>
        <dbReference type="Proteomes" id="UP000554342"/>
    </source>
</evidence>
<dbReference type="GO" id="GO:0004557">
    <property type="term" value="F:alpha-galactosidase activity"/>
    <property type="evidence" value="ECO:0007669"/>
    <property type="project" value="UniProtKB-EC"/>
</dbReference>
<dbReference type="PROSITE" id="PS51318">
    <property type="entry name" value="TAT"/>
    <property type="match status" value="1"/>
</dbReference>
<dbReference type="SUPFAM" id="SSF51445">
    <property type="entry name" value="(Trans)glycosidases"/>
    <property type="match status" value="1"/>
</dbReference>
<dbReference type="InterPro" id="IPR002252">
    <property type="entry name" value="Glyco_hydro_36"/>
</dbReference>
<evidence type="ECO:0000313" key="3">
    <source>
        <dbReference type="EMBL" id="MBB5719191.1"/>
    </source>
</evidence>